<feature type="chain" id="PRO_5018981076" evidence="6">
    <location>
        <begin position="20"/>
        <end position="322"/>
    </location>
</feature>
<evidence type="ECO:0000313" key="8">
    <source>
        <dbReference type="EMBL" id="RGW97077.1"/>
    </source>
</evidence>
<evidence type="ECO:0000256" key="6">
    <source>
        <dbReference type="SAM" id="SignalP"/>
    </source>
</evidence>
<feature type="domain" description="GH16" evidence="7">
    <location>
        <begin position="32"/>
        <end position="320"/>
    </location>
</feature>
<proteinExistence type="inferred from homology"/>
<organism evidence="8 9">
    <name type="scientific">Bacteroides stercoris</name>
    <dbReference type="NCBI Taxonomy" id="46506"/>
    <lineage>
        <taxon>Bacteria</taxon>
        <taxon>Pseudomonadati</taxon>
        <taxon>Bacteroidota</taxon>
        <taxon>Bacteroidia</taxon>
        <taxon>Bacteroidales</taxon>
        <taxon>Bacteroidaceae</taxon>
        <taxon>Bacteroides</taxon>
    </lineage>
</organism>
<name>A0A413E289_BACSE</name>
<feature type="signal peptide" evidence="6">
    <location>
        <begin position="1"/>
        <end position="19"/>
    </location>
</feature>
<evidence type="ECO:0000256" key="5">
    <source>
        <dbReference type="PIRSR" id="PIRSR001097-50"/>
    </source>
</evidence>
<feature type="active site" description="Nucleophile" evidence="5">
    <location>
        <position position="174"/>
    </location>
</feature>
<dbReference type="InterPro" id="IPR013320">
    <property type="entry name" value="ConA-like_dom_sf"/>
</dbReference>
<gene>
    <name evidence="8" type="ORF">DWV41_08935</name>
</gene>
<dbReference type="GO" id="GO:0033916">
    <property type="term" value="F:beta-agarase activity"/>
    <property type="evidence" value="ECO:0007669"/>
    <property type="project" value="InterPro"/>
</dbReference>
<reference evidence="8 9" key="1">
    <citation type="submission" date="2018-08" db="EMBL/GenBank/DDBJ databases">
        <title>A genome reference for cultivated species of the human gut microbiota.</title>
        <authorList>
            <person name="Zou Y."/>
            <person name="Xue W."/>
            <person name="Luo G."/>
        </authorList>
    </citation>
    <scope>NUCLEOTIDE SEQUENCE [LARGE SCALE GENOMIC DNA]</scope>
    <source>
        <strain evidence="8 9">AF05-4</strain>
    </source>
</reference>
<dbReference type="EMBL" id="QSBD01000011">
    <property type="protein sequence ID" value="RGW97077.1"/>
    <property type="molecule type" value="Genomic_DNA"/>
</dbReference>
<sequence>MRKAVSCLFAASLVLSSYAINNNDKEYYLAEEHIKNLPEAPKGYKWVVNEDYTDEFNGRRLSASKWHAKSPYWTNGRPPATFKAENVSVKKGCLRITNTVLSPTEGLDGKPGDKYSLAGGAVASVKNQAHYGYYETRMKASLTTMSSTFWLSNRPVEKKIIKDGKEIRTWSSQELDIIETMGVIGTVNPDNPWNKKWNMQMNSNAHYWYQEQGGKRTSYTSNRSDVESYETDPSAEDFHTYGCWWVDANTVKFYYDGKYMYTIKPTTEFTDTPFDRPMFIHIVTETYDWEPKVPTEDDLKDKEKSTTYYDWVRAYKLVPIEE</sequence>
<dbReference type="Gene3D" id="2.60.120.200">
    <property type="match status" value="1"/>
</dbReference>
<dbReference type="GO" id="GO:0005975">
    <property type="term" value="P:carbohydrate metabolic process"/>
    <property type="evidence" value="ECO:0007669"/>
    <property type="project" value="InterPro"/>
</dbReference>
<evidence type="ECO:0000256" key="2">
    <source>
        <dbReference type="ARBA" id="ARBA00022729"/>
    </source>
</evidence>
<dbReference type="CDD" id="cd02178">
    <property type="entry name" value="GH16_beta_agarase"/>
    <property type="match status" value="1"/>
</dbReference>
<keyword evidence="2 6" id="KW-0732">Signal</keyword>
<dbReference type="PROSITE" id="PS51762">
    <property type="entry name" value="GH16_2"/>
    <property type="match status" value="1"/>
</dbReference>
<keyword evidence="4" id="KW-0326">Glycosidase</keyword>
<accession>A0A413E289</accession>
<evidence type="ECO:0000256" key="1">
    <source>
        <dbReference type="ARBA" id="ARBA00006865"/>
    </source>
</evidence>
<comment type="caution">
    <text evidence="8">The sequence shown here is derived from an EMBL/GenBank/DDBJ whole genome shotgun (WGS) entry which is preliminary data.</text>
</comment>
<dbReference type="Proteomes" id="UP000284777">
    <property type="component" value="Unassembled WGS sequence"/>
</dbReference>
<dbReference type="InterPro" id="IPR000757">
    <property type="entry name" value="Beta-glucanase-like"/>
</dbReference>
<feature type="active site" description="Proton donor" evidence="5">
    <location>
        <position position="179"/>
    </location>
</feature>
<comment type="similarity">
    <text evidence="1">Belongs to the glycosyl hydrolase 16 family.</text>
</comment>
<evidence type="ECO:0000256" key="4">
    <source>
        <dbReference type="ARBA" id="ARBA00023295"/>
    </source>
</evidence>
<dbReference type="RefSeq" id="WP_117902196.1">
    <property type="nucleotide sequence ID" value="NZ_QSBD01000011.1"/>
</dbReference>
<protein>
    <submittedName>
        <fullName evidence="8">Beta-porphyranase B</fullName>
    </submittedName>
</protein>
<dbReference type="InterPro" id="IPR016287">
    <property type="entry name" value="Beta_agarase"/>
</dbReference>
<dbReference type="PIRSF" id="PIRSF001097">
    <property type="entry name" value="Agarase"/>
    <property type="match status" value="1"/>
</dbReference>
<dbReference type="SUPFAM" id="SSF49899">
    <property type="entry name" value="Concanavalin A-like lectins/glucanases"/>
    <property type="match status" value="1"/>
</dbReference>
<evidence type="ECO:0000259" key="7">
    <source>
        <dbReference type="PROSITE" id="PS51762"/>
    </source>
</evidence>
<evidence type="ECO:0000313" key="9">
    <source>
        <dbReference type="Proteomes" id="UP000284777"/>
    </source>
</evidence>
<dbReference type="AlphaFoldDB" id="A0A413E289"/>
<evidence type="ECO:0000256" key="3">
    <source>
        <dbReference type="ARBA" id="ARBA00022801"/>
    </source>
</evidence>
<keyword evidence="3" id="KW-0378">Hydrolase</keyword>